<dbReference type="Gene3D" id="2.30.40.10">
    <property type="entry name" value="Urease, subunit C, domain 1"/>
    <property type="match status" value="1"/>
</dbReference>
<dbReference type="InterPro" id="IPR006680">
    <property type="entry name" value="Amidohydro-rel"/>
</dbReference>
<dbReference type="Pfam" id="PF01979">
    <property type="entry name" value="Amidohydro_1"/>
    <property type="match status" value="1"/>
</dbReference>
<dbReference type="RefSeq" id="WP_245682358.1">
    <property type="nucleotide sequence ID" value="NZ_CP011509.1"/>
</dbReference>
<dbReference type="Proteomes" id="UP000035579">
    <property type="component" value="Chromosome"/>
</dbReference>
<dbReference type="InterPro" id="IPR057744">
    <property type="entry name" value="OTAase-like"/>
</dbReference>
<dbReference type="PANTHER" id="PTHR43135:SF3">
    <property type="entry name" value="ALPHA-D-RIBOSE 1-METHYLPHOSPHONATE 5-TRIPHOSPHATE DIPHOSPHATASE"/>
    <property type="match status" value="1"/>
</dbReference>
<dbReference type="InterPro" id="IPR032466">
    <property type="entry name" value="Metal_Hydrolase"/>
</dbReference>
<dbReference type="SUPFAM" id="SSF51556">
    <property type="entry name" value="Metallo-dependent hydrolases"/>
    <property type="match status" value="1"/>
</dbReference>
<proteinExistence type="predicted"/>
<evidence type="ECO:0000313" key="4">
    <source>
        <dbReference type="Proteomes" id="UP000035579"/>
    </source>
</evidence>
<sequence length="441" mass="46694">MIGRSLVPPSSLLSMRLLPALLAALLCAVPSVASAQAPSPPVFLLRPARVFDGVSAKAQEGWVVLVRGDRIAAVGPASQVTAPLGTEVVELPGTTLVPGLIEGHSHLLLHPYNETSWNDQVLREPLALRVARATNHARDTLLAGFTTVRDLGTEGAADADVGLKQAIQQGIIPGPRVLATTRALVATGSYAPKGFAPEWHVPQGAEEADGVDALIRAVRGQMGKGADWIKVYGDYRWGPRGEALPSYSLEEMKLIVQTARDGGRPVVVHASTPEGMRRAVLAGAETIEHGDGGTPEVFKLMAERGVFLCPTLAAGDAIHQYGGWKKGTDPEPAAIQQKRASFRAALAAGVTICNGSDVGVFAHGDNARELELLVAYGMTPVQVLKAATSVNARMLHMEDRIGQVKEGLLADLVAVEGDPTRDISALRQVRFVMKGGTVFRR</sequence>
<dbReference type="InterPro" id="IPR011059">
    <property type="entry name" value="Metal-dep_hydrolase_composite"/>
</dbReference>
<organism evidence="3 4">
    <name type="scientific">Archangium gephyra</name>
    <dbReference type="NCBI Taxonomy" id="48"/>
    <lineage>
        <taxon>Bacteria</taxon>
        <taxon>Pseudomonadati</taxon>
        <taxon>Myxococcota</taxon>
        <taxon>Myxococcia</taxon>
        <taxon>Myxococcales</taxon>
        <taxon>Cystobacterineae</taxon>
        <taxon>Archangiaceae</taxon>
        <taxon>Archangium</taxon>
    </lineage>
</organism>
<dbReference type="SUPFAM" id="SSF51338">
    <property type="entry name" value="Composite domain of metallo-dependent hydrolases"/>
    <property type="match status" value="1"/>
</dbReference>
<feature type="signal peptide" evidence="1">
    <location>
        <begin position="1"/>
        <end position="35"/>
    </location>
</feature>
<dbReference type="EMBL" id="CP011509">
    <property type="protein sequence ID" value="AKI99251.1"/>
    <property type="molecule type" value="Genomic_DNA"/>
</dbReference>
<dbReference type="KEGG" id="age:AA314_00878"/>
<dbReference type="InterPro" id="IPR051781">
    <property type="entry name" value="Metallo-dep_Hydrolase"/>
</dbReference>
<keyword evidence="1" id="KW-0732">Signal</keyword>
<evidence type="ECO:0000313" key="3">
    <source>
        <dbReference type="EMBL" id="AKI99251.1"/>
    </source>
</evidence>
<accession>A0AAC8TAV5</accession>
<protein>
    <submittedName>
        <fullName evidence="3">Xaa-Pro dipeptidase</fullName>
    </submittedName>
</protein>
<feature type="domain" description="Amidohydrolase-related" evidence="2">
    <location>
        <begin position="95"/>
        <end position="437"/>
    </location>
</feature>
<evidence type="ECO:0000256" key="1">
    <source>
        <dbReference type="SAM" id="SignalP"/>
    </source>
</evidence>
<dbReference type="GO" id="GO:0016810">
    <property type="term" value="F:hydrolase activity, acting on carbon-nitrogen (but not peptide) bonds"/>
    <property type="evidence" value="ECO:0007669"/>
    <property type="project" value="InterPro"/>
</dbReference>
<dbReference type="CDD" id="cd01299">
    <property type="entry name" value="Met_dep_hydrolase_A"/>
    <property type="match status" value="1"/>
</dbReference>
<dbReference type="AlphaFoldDB" id="A0AAC8TAV5"/>
<gene>
    <name evidence="3" type="ORF">AA314_00878</name>
</gene>
<reference evidence="3 4" key="1">
    <citation type="submission" date="2015-05" db="EMBL/GenBank/DDBJ databases">
        <title>Genome assembly of Archangium gephyra DSM 2261.</title>
        <authorList>
            <person name="Sharma G."/>
            <person name="Subramanian S."/>
        </authorList>
    </citation>
    <scope>NUCLEOTIDE SEQUENCE [LARGE SCALE GENOMIC DNA]</scope>
    <source>
        <strain evidence="3 4">DSM 2261</strain>
    </source>
</reference>
<feature type="chain" id="PRO_5041993647" evidence="1">
    <location>
        <begin position="36"/>
        <end position="441"/>
    </location>
</feature>
<dbReference type="PANTHER" id="PTHR43135">
    <property type="entry name" value="ALPHA-D-RIBOSE 1-METHYLPHOSPHONATE 5-TRIPHOSPHATE DIPHOSPHATASE"/>
    <property type="match status" value="1"/>
</dbReference>
<name>A0AAC8TAV5_9BACT</name>
<evidence type="ECO:0000259" key="2">
    <source>
        <dbReference type="Pfam" id="PF01979"/>
    </source>
</evidence>
<dbReference type="Gene3D" id="3.20.20.140">
    <property type="entry name" value="Metal-dependent hydrolases"/>
    <property type="match status" value="1"/>
</dbReference>